<dbReference type="AlphaFoldDB" id="A0A066U453"/>
<protein>
    <recommendedName>
        <fullName evidence="3">Peptide chain release factor 2</fullName>
    </recommendedName>
</protein>
<dbReference type="STRING" id="287986.DV20_13235"/>
<evidence type="ECO:0000313" key="2">
    <source>
        <dbReference type="Proteomes" id="UP000027345"/>
    </source>
</evidence>
<name>A0A066U453_9PSEU</name>
<sequence length="361" mass="38340">MEQDEFRPVLDADGPFVSVFLEDSHDTEDAGRQLDLKLRDIAARLREQGADEATVDAVVTAVRDGERAVGRGGRGVVAAGGRVLLDRRLAGAPAVEVARVSARPYLLPFASHGHAGVGYLLVLVDNRGADLVSYDRDGREVATETVTGEDSPLHKVRGGGLAHTSMQASVEETRNQNIEDVADRIAVLGPELVLLAGEQQSRRALHTKLAPALQEITRELSSGGRAAGASRDDLRQEVETVLAEHRLQELDGLAERYRMGLGRGDGLAVTGLADVVAALAAANVDTLLIGDPADTVVWVGENTGEIATDRESLRAFGVEGGHEQRVDEALPWAALASGASVTVMDERVELKDGVGALLRHN</sequence>
<dbReference type="InterPro" id="IPR040701">
    <property type="entry name" value="Bact_RF_family2"/>
</dbReference>
<keyword evidence="2" id="KW-1185">Reference proteome</keyword>
<dbReference type="RefSeq" id="WP_043779820.1">
    <property type="nucleotide sequence ID" value="NZ_JMQI01000026.1"/>
</dbReference>
<dbReference type="OrthoDB" id="5179393at2"/>
<dbReference type="EMBL" id="JMQI01000026">
    <property type="protein sequence ID" value="KDN21880.1"/>
    <property type="molecule type" value="Genomic_DNA"/>
</dbReference>
<dbReference type="Proteomes" id="UP000027345">
    <property type="component" value="Unassembled WGS sequence"/>
</dbReference>
<reference evidence="1 2" key="1">
    <citation type="submission" date="2014-05" db="EMBL/GenBank/DDBJ databases">
        <title>Draft genome sequence of Amycolatopsis rifamycinica DSM 46095.</title>
        <authorList>
            <person name="Lal R."/>
            <person name="Saxena A."/>
            <person name="Kumari R."/>
            <person name="Mukherjee U."/>
            <person name="Singh P."/>
            <person name="Sangwan N."/>
            <person name="Mahato N.K."/>
        </authorList>
    </citation>
    <scope>NUCLEOTIDE SEQUENCE [LARGE SCALE GENOMIC DNA]</scope>
    <source>
        <strain evidence="1 2">DSM 46095</strain>
    </source>
</reference>
<comment type="caution">
    <text evidence="1">The sequence shown here is derived from an EMBL/GenBank/DDBJ whole genome shotgun (WGS) entry which is preliminary data.</text>
</comment>
<proteinExistence type="predicted"/>
<evidence type="ECO:0000313" key="1">
    <source>
        <dbReference type="EMBL" id="KDN21880.1"/>
    </source>
</evidence>
<organism evidence="1 2">
    <name type="scientific">Amycolatopsis rifamycinica</name>
    <dbReference type="NCBI Taxonomy" id="287986"/>
    <lineage>
        <taxon>Bacteria</taxon>
        <taxon>Bacillati</taxon>
        <taxon>Actinomycetota</taxon>
        <taxon>Actinomycetes</taxon>
        <taxon>Pseudonocardiales</taxon>
        <taxon>Pseudonocardiaceae</taxon>
        <taxon>Amycolatopsis</taxon>
    </lineage>
</organism>
<evidence type="ECO:0008006" key="3">
    <source>
        <dbReference type="Google" id="ProtNLM"/>
    </source>
</evidence>
<dbReference type="eggNOG" id="COG1503">
    <property type="taxonomic scope" value="Bacteria"/>
</dbReference>
<gene>
    <name evidence="1" type="ORF">DV20_13235</name>
</gene>
<dbReference type="Pfam" id="PF18844">
    <property type="entry name" value="baeRF_family2"/>
    <property type="match status" value="1"/>
</dbReference>
<accession>A0A066U453</accession>